<feature type="compositionally biased region" description="Polar residues" evidence="1">
    <location>
        <begin position="1"/>
        <end position="17"/>
    </location>
</feature>
<feature type="region of interest" description="Disordered" evidence="1">
    <location>
        <begin position="1"/>
        <end position="126"/>
    </location>
</feature>
<evidence type="ECO:0000313" key="3">
    <source>
        <dbReference type="EMBL" id="KAK9720019.1"/>
    </source>
</evidence>
<sequence length="452" mass="49571">MLRTPPQSALQYSATPLPNSPLDGDESRSSATSLSPERTWTGSIRPDGRLPPLSKPALTLSGRDLDRIDKVHTTKPTQVEKGLRARESSPLPDRHQRPQTSSLVPGQAGEKSQRSPSSTDPGARIPPVVIRDKTKWCGVSSEIKRKGYNFIKTQNTIDGIRVFPATEADFRGMVKFFNSEEMPYHTYQLPSEKVLNVVIRGIPSEIPEQEVMMQLRELGFAPDSVVRMRKTRHGAPMPLVLVKISKDQRKIYNLKELVSLDVSVETLRAKPSIGQCHRCQRYGHAQSRCTAQRKCVSCGGEHPSGECPRPKSEPPTCANCGESHPENYRGCVRCPKPKTVPNRAAQTPKPVAPPATSFVQPGKTFSQATSASTWTATQKHLKKSQTPKPAKVTPSISGKKSTAPNTTKKPDSTHGANIVSMLAALQKLSEQVSQVVLTCQALLQSKLSNNRT</sequence>
<feature type="compositionally biased region" description="Basic and acidic residues" evidence="1">
    <location>
        <begin position="63"/>
        <end position="72"/>
    </location>
</feature>
<accession>A0AAW1KKI7</accession>
<evidence type="ECO:0000259" key="2">
    <source>
        <dbReference type="Pfam" id="PF07530"/>
    </source>
</evidence>
<feature type="region of interest" description="Disordered" evidence="1">
    <location>
        <begin position="341"/>
        <end position="414"/>
    </location>
</feature>
<feature type="compositionally biased region" description="Basic and acidic residues" evidence="1">
    <location>
        <begin position="81"/>
        <end position="96"/>
    </location>
</feature>
<dbReference type="EMBL" id="JASPKY010000214">
    <property type="protein sequence ID" value="KAK9720019.1"/>
    <property type="molecule type" value="Genomic_DNA"/>
</dbReference>
<dbReference type="PANTHER" id="PTHR33273">
    <property type="entry name" value="DOMAIN-CONTAINING PROTEIN, PUTATIVE-RELATED"/>
    <property type="match status" value="1"/>
</dbReference>
<feature type="compositionally biased region" description="Polar residues" evidence="1">
    <location>
        <begin position="394"/>
        <end position="407"/>
    </location>
</feature>
<feature type="compositionally biased region" description="Polar residues" evidence="1">
    <location>
        <begin position="29"/>
        <end position="42"/>
    </location>
</feature>
<proteinExistence type="predicted"/>
<protein>
    <submittedName>
        <fullName evidence="3">Zinc finger associated protein</fullName>
    </submittedName>
</protein>
<dbReference type="InterPro" id="IPR006579">
    <property type="entry name" value="Pre_C2HC_dom"/>
</dbReference>
<comment type="caution">
    <text evidence="3">The sequence shown here is derived from an EMBL/GenBank/DDBJ whole genome shotgun (WGS) entry which is preliminary data.</text>
</comment>
<gene>
    <name evidence="3" type="ORF">QE152_g22312</name>
</gene>
<evidence type="ECO:0000256" key="1">
    <source>
        <dbReference type="SAM" id="MobiDB-lite"/>
    </source>
</evidence>
<organism evidence="3 4">
    <name type="scientific">Popillia japonica</name>
    <name type="common">Japanese beetle</name>
    <dbReference type="NCBI Taxonomy" id="7064"/>
    <lineage>
        <taxon>Eukaryota</taxon>
        <taxon>Metazoa</taxon>
        <taxon>Ecdysozoa</taxon>
        <taxon>Arthropoda</taxon>
        <taxon>Hexapoda</taxon>
        <taxon>Insecta</taxon>
        <taxon>Pterygota</taxon>
        <taxon>Neoptera</taxon>
        <taxon>Endopterygota</taxon>
        <taxon>Coleoptera</taxon>
        <taxon>Polyphaga</taxon>
        <taxon>Scarabaeiformia</taxon>
        <taxon>Scarabaeidae</taxon>
        <taxon>Rutelinae</taxon>
        <taxon>Popillia</taxon>
    </lineage>
</organism>
<dbReference type="PANTHER" id="PTHR33273:SF2">
    <property type="entry name" value="ENDONUCLEASE_EXONUCLEASE_PHOSPHATASE DOMAIN-CONTAINING PROTEIN"/>
    <property type="match status" value="1"/>
</dbReference>
<feature type="domain" description="Pre-C2HC" evidence="2">
    <location>
        <begin position="210"/>
        <end position="268"/>
    </location>
</feature>
<evidence type="ECO:0000313" key="4">
    <source>
        <dbReference type="Proteomes" id="UP001458880"/>
    </source>
</evidence>
<name>A0AAW1KKI7_POPJA</name>
<dbReference type="Proteomes" id="UP001458880">
    <property type="component" value="Unassembled WGS sequence"/>
</dbReference>
<keyword evidence="4" id="KW-1185">Reference proteome</keyword>
<feature type="compositionally biased region" description="Low complexity" evidence="1">
    <location>
        <begin position="364"/>
        <end position="377"/>
    </location>
</feature>
<dbReference type="Pfam" id="PF07530">
    <property type="entry name" value="PRE_C2HC"/>
    <property type="match status" value="1"/>
</dbReference>
<dbReference type="AlphaFoldDB" id="A0AAW1KKI7"/>
<reference evidence="3 4" key="1">
    <citation type="journal article" date="2024" name="BMC Genomics">
        <title>De novo assembly and annotation of Popillia japonica's genome with initial clues to its potential as an invasive pest.</title>
        <authorList>
            <person name="Cucini C."/>
            <person name="Boschi S."/>
            <person name="Funari R."/>
            <person name="Cardaioli E."/>
            <person name="Iannotti N."/>
            <person name="Marturano G."/>
            <person name="Paoli F."/>
            <person name="Bruttini M."/>
            <person name="Carapelli A."/>
            <person name="Frati F."/>
            <person name="Nardi F."/>
        </authorList>
    </citation>
    <scope>NUCLEOTIDE SEQUENCE [LARGE SCALE GENOMIC DNA]</scope>
    <source>
        <strain evidence="3">DMR45628</strain>
    </source>
</reference>